<feature type="domain" description="Methyltransferase" evidence="1">
    <location>
        <begin position="47"/>
        <end position="181"/>
    </location>
</feature>
<comment type="caution">
    <text evidence="2">The sequence shown here is derived from an EMBL/GenBank/DDBJ whole genome shotgun (WGS) entry which is preliminary data.</text>
</comment>
<dbReference type="Gene3D" id="3.40.50.150">
    <property type="entry name" value="Vaccinia Virus protein VP39"/>
    <property type="match status" value="1"/>
</dbReference>
<dbReference type="InterPro" id="IPR025714">
    <property type="entry name" value="Methyltranfer_dom"/>
</dbReference>
<gene>
    <name evidence="2" type="ORF">APZ42_027217</name>
</gene>
<protein>
    <submittedName>
        <fullName evidence="2">Putative Lysine N-methyltransferase METTL10</fullName>
    </submittedName>
</protein>
<dbReference type="Proteomes" id="UP000076858">
    <property type="component" value="Unassembled WGS sequence"/>
</dbReference>
<dbReference type="Pfam" id="PF13847">
    <property type="entry name" value="Methyltransf_31"/>
    <property type="match status" value="1"/>
</dbReference>
<dbReference type="PANTHER" id="PTHR12843">
    <property type="entry name" value="PROTEIN-LYSINE N-METHYLTRANSFERASE METTL10"/>
    <property type="match status" value="1"/>
</dbReference>
<dbReference type="EMBL" id="LRGB01002190">
    <property type="protein sequence ID" value="KZS08568.1"/>
    <property type="molecule type" value="Genomic_DNA"/>
</dbReference>
<keyword evidence="2" id="KW-0489">Methyltransferase</keyword>
<keyword evidence="3" id="KW-1185">Reference proteome</keyword>
<sequence length="216" mass="24220">MEINMDKKYEEDWKNFCDHGDIGDDWCSEEVVQAILTWIKTNIEFDDPILDIGCGNAAFIFQMYHKGYTNVTGIDKSPNAIKLATEISHQECAKVRLEVCNVLGSAPSDAPDSPLNKKYRLVLDKGLYDSVVLATSTEGSQTKAKHFRDNYVKRTSQLLQPGGILLVATCCHTEEEMKQTIGKNVFDVLEVLSTPTFEFGGKKGHNVTVVAFRRKH</sequence>
<dbReference type="SUPFAM" id="SSF53335">
    <property type="entry name" value="S-adenosyl-L-methionine-dependent methyltransferases"/>
    <property type="match status" value="1"/>
</dbReference>
<accession>A0A164RDT4</accession>
<dbReference type="CDD" id="cd02440">
    <property type="entry name" value="AdoMet_MTases"/>
    <property type="match status" value="1"/>
</dbReference>
<dbReference type="OrthoDB" id="540004at2759"/>
<name>A0A164RDT4_9CRUS</name>
<organism evidence="2 3">
    <name type="scientific">Daphnia magna</name>
    <dbReference type="NCBI Taxonomy" id="35525"/>
    <lineage>
        <taxon>Eukaryota</taxon>
        <taxon>Metazoa</taxon>
        <taxon>Ecdysozoa</taxon>
        <taxon>Arthropoda</taxon>
        <taxon>Crustacea</taxon>
        <taxon>Branchiopoda</taxon>
        <taxon>Diplostraca</taxon>
        <taxon>Cladocera</taxon>
        <taxon>Anomopoda</taxon>
        <taxon>Daphniidae</taxon>
        <taxon>Daphnia</taxon>
    </lineage>
</organism>
<keyword evidence="2" id="KW-0808">Transferase</keyword>
<dbReference type="STRING" id="35525.A0A164RDT4"/>
<dbReference type="GO" id="GO:0016279">
    <property type="term" value="F:protein-lysine N-methyltransferase activity"/>
    <property type="evidence" value="ECO:0007669"/>
    <property type="project" value="TreeGrafter"/>
</dbReference>
<dbReference type="InterPro" id="IPR029063">
    <property type="entry name" value="SAM-dependent_MTases_sf"/>
</dbReference>
<dbReference type="GO" id="GO:0032259">
    <property type="term" value="P:methylation"/>
    <property type="evidence" value="ECO:0007669"/>
    <property type="project" value="UniProtKB-KW"/>
</dbReference>
<dbReference type="PANTHER" id="PTHR12843:SF5">
    <property type="entry name" value="EEF1A LYSINE METHYLTRANSFERASE 2"/>
    <property type="match status" value="1"/>
</dbReference>
<proteinExistence type="predicted"/>
<evidence type="ECO:0000259" key="1">
    <source>
        <dbReference type="Pfam" id="PF13847"/>
    </source>
</evidence>
<reference evidence="2 3" key="1">
    <citation type="submission" date="2016-03" db="EMBL/GenBank/DDBJ databases">
        <title>EvidentialGene: Evidence-directed Construction of Genes on Genomes.</title>
        <authorList>
            <person name="Gilbert D.G."/>
            <person name="Choi J.-H."/>
            <person name="Mockaitis K."/>
            <person name="Colbourne J."/>
            <person name="Pfrender M."/>
        </authorList>
    </citation>
    <scope>NUCLEOTIDE SEQUENCE [LARGE SCALE GENOMIC DNA]</scope>
    <source>
        <strain evidence="2 3">Xinb3</strain>
        <tissue evidence="2">Complete organism</tissue>
    </source>
</reference>
<evidence type="ECO:0000313" key="2">
    <source>
        <dbReference type="EMBL" id="KZS08568.1"/>
    </source>
</evidence>
<dbReference type="AlphaFoldDB" id="A0A164RDT4"/>
<evidence type="ECO:0000313" key="3">
    <source>
        <dbReference type="Proteomes" id="UP000076858"/>
    </source>
</evidence>
<dbReference type="GO" id="GO:0005737">
    <property type="term" value="C:cytoplasm"/>
    <property type="evidence" value="ECO:0007669"/>
    <property type="project" value="TreeGrafter"/>
</dbReference>